<dbReference type="Proteomes" id="UP000176037">
    <property type="component" value="Unassembled WGS sequence"/>
</dbReference>
<dbReference type="Gene3D" id="2.40.50.140">
    <property type="entry name" value="Nucleic acid-binding proteins"/>
    <property type="match status" value="1"/>
</dbReference>
<comment type="caution">
    <text evidence="2">The sequence shown here is derived from an EMBL/GenBank/DDBJ whole genome shotgun (WGS) entry which is preliminary data.</text>
</comment>
<keyword evidence="3" id="KW-1185">Reference proteome</keyword>
<name>A0A1E8FJR4_9ALTE</name>
<dbReference type="GO" id="GO:0008233">
    <property type="term" value="F:peptidase activity"/>
    <property type="evidence" value="ECO:0007669"/>
    <property type="project" value="UniProtKB-KW"/>
</dbReference>
<dbReference type="GO" id="GO:0005886">
    <property type="term" value="C:plasma membrane"/>
    <property type="evidence" value="ECO:0007669"/>
    <property type="project" value="TreeGrafter"/>
</dbReference>
<dbReference type="InterPro" id="IPR012340">
    <property type="entry name" value="NA-bd_OB-fold"/>
</dbReference>
<dbReference type="GO" id="GO:0006508">
    <property type="term" value="P:proteolysis"/>
    <property type="evidence" value="ECO:0007669"/>
    <property type="project" value="UniProtKB-KW"/>
</dbReference>
<evidence type="ECO:0000256" key="1">
    <source>
        <dbReference type="SAM" id="Phobius"/>
    </source>
</evidence>
<keyword evidence="2" id="KW-0378">Hydrolase</keyword>
<dbReference type="PANTHER" id="PTHR33507:SF3">
    <property type="entry name" value="INNER MEMBRANE PROTEIN YBBJ"/>
    <property type="match status" value="1"/>
</dbReference>
<reference evidence="2 3" key="1">
    <citation type="submission" date="2016-09" db="EMBL/GenBank/DDBJ databases">
        <title>Alteromonas lipolytica, a new species isolated from sea water.</title>
        <authorList>
            <person name="Wu Y.-H."/>
            <person name="Cheng H."/>
            <person name="Xu X.-W."/>
        </authorList>
    </citation>
    <scope>NUCLEOTIDE SEQUENCE [LARGE SCALE GENOMIC DNA]</scope>
    <source>
        <strain evidence="2 3">JW12</strain>
    </source>
</reference>
<accession>A0A1E8FJR4</accession>
<protein>
    <submittedName>
        <fullName evidence="2">Activity regulator of membrane protease YbbK</fullName>
    </submittedName>
</protein>
<feature type="transmembrane region" description="Helical" evidence="1">
    <location>
        <begin position="32"/>
        <end position="51"/>
    </location>
</feature>
<evidence type="ECO:0000313" key="3">
    <source>
        <dbReference type="Proteomes" id="UP000176037"/>
    </source>
</evidence>
<keyword evidence="1" id="KW-0812">Transmembrane</keyword>
<proteinExistence type="predicted"/>
<organism evidence="2 3">
    <name type="scientific">Alteromonas lipolytica</name>
    <dbReference type="NCBI Taxonomy" id="1856405"/>
    <lineage>
        <taxon>Bacteria</taxon>
        <taxon>Pseudomonadati</taxon>
        <taxon>Pseudomonadota</taxon>
        <taxon>Gammaproteobacteria</taxon>
        <taxon>Alteromonadales</taxon>
        <taxon>Alteromonadaceae</taxon>
        <taxon>Alteromonas/Salinimonas group</taxon>
        <taxon>Alteromonas</taxon>
    </lineage>
</organism>
<dbReference type="InterPro" id="IPR052165">
    <property type="entry name" value="Membrane_assoc_protease"/>
</dbReference>
<feature type="transmembrane region" description="Helical" evidence="1">
    <location>
        <begin position="6"/>
        <end position="25"/>
    </location>
</feature>
<dbReference type="RefSeq" id="WP_070174588.1">
    <property type="nucleotide sequence ID" value="NZ_BMJR01000007.1"/>
</dbReference>
<dbReference type="OrthoDB" id="7863671at2"/>
<sequence length="154" mass="16613">MDWITANVTTVLVITGLLLLIIEVAILGFATFVLFFVGLAALVTAGLFYIGLLDASYVNAFFSSAIFSAIFAVLLYKPLKQMQQQVDNKTVKGDFTGLRFHLAEDISPARPGKHTYSGITWAVQSNSDIAAGTEVEVVNAEVGIFHVRPVTTTA</sequence>
<dbReference type="STRING" id="1856405.BFC17_08630"/>
<keyword evidence="1" id="KW-0472">Membrane</keyword>
<evidence type="ECO:0000313" key="2">
    <source>
        <dbReference type="EMBL" id="OFI36181.1"/>
    </source>
</evidence>
<keyword evidence="1" id="KW-1133">Transmembrane helix</keyword>
<dbReference type="PANTHER" id="PTHR33507">
    <property type="entry name" value="INNER MEMBRANE PROTEIN YBBJ"/>
    <property type="match status" value="1"/>
</dbReference>
<feature type="transmembrane region" description="Helical" evidence="1">
    <location>
        <begin position="57"/>
        <end position="76"/>
    </location>
</feature>
<dbReference type="AlphaFoldDB" id="A0A1E8FJR4"/>
<keyword evidence="2" id="KW-0645">Protease</keyword>
<dbReference type="EMBL" id="MJIC01000002">
    <property type="protein sequence ID" value="OFI36181.1"/>
    <property type="molecule type" value="Genomic_DNA"/>
</dbReference>
<gene>
    <name evidence="2" type="ORF">BFC17_08630</name>
</gene>